<keyword evidence="2" id="KW-1185">Reference proteome</keyword>
<evidence type="ECO:0000313" key="2">
    <source>
        <dbReference type="Proteomes" id="UP000281406"/>
    </source>
</evidence>
<accession>A0A3N0XJG7</accession>
<protein>
    <submittedName>
        <fullName evidence="1">Uncharacterized protein</fullName>
    </submittedName>
</protein>
<proteinExistence type="predicted"/>
<evidence type="ECO:0000313" key="1">
    <source>
        <dbReference type="EMBL" id="ROI46659.1"/>
    </source>
</evidence>
<sequence>MTIINDNWRFTRSQKAKDLDCGVTTDIEIYRLIPVTRLFGEQPVWGPQRRPEFVRSPLLSPALGSLPLD</sequence>
<comment type="caution">
    <text evidence="1">The sequence shown here is derived from an EMBL/GenBank/DDBJ whole genome shotgun (WGS) entry which is preliminary data.</text>
</comment>
<gene>
    <name evidence="1" type="ORF">DPX16_7777</name>
</gene>
<name>A0A3N0XJG7_ANAGA</name>
<reference evidence="1 2" key="1">
    <citation type="submission" date="2018-10" db="EMBL/GenBank/DDBJ databases">
        <title>Genome assembly for a Yunnan-Guizhou Plateau 3E fish, Anabarilius grahami (Regan), and its evolutionary and genetic applications.</title>
        <authorList>
            <person name="Jiang W."/>
        </authorList>
    </citation>
    <scope>NUCLEOTIDE SEQUENCE [LARGE SCALE GENOMIC DNA]</scope>
    <source>
        <strain evidence="1">AG-KIZ</strain>
        <tissue evidence="1">Muscle</tissue>
    </source>
</reference>
<dbReference type="Proteomes" id="UP000281406">
    <property type="component" value="Unassembled WGS sequence"/>
</dbReference>
<dbReference type="AlphaFoldDB" id="A0A3N0XJG7"/>
<organism evidence="1 2">
    <name type="scientific">Anabarilius grahami</name>
    <name type="common">Kanglang fish</name>
    <name type="synonym">Barilius grahami</name>
    <dbReference type="NCBI Taxonomy" id="495550"/>
    <lineage>
        <taxon>Eukaryota</taxon>
        <taxon>Metazoa</taxon>
        <taxon>Chordata</taxon>
        <taxon>Craniata</taxon>
        <taxon>Vertebrata</taxon>
        <taxon>Euteleostomi</taxon>
        <taxon>Actinopterygii</taxon>
        <taxon>Neopterygii</taxon>
        <taxon>Teleostei</taxon>
        <taxon>Ostariophysi</taxon>
        <taxon>Cypriniformes</taxon>
        <taxon>Xenocyprididae</taxon>
        <taxon>Xenocypridinae</taxon>
        <taxon>Xenocypridinae incertae sedis</taxon>
        <taxon>Anabarilius</taxon>
    </lineage>
</organism>
<dbReference type="EMBL" id="RJVU01071502">
    <property type="protein sequence ID" value="ROI46659.1"/>
    <property type="molecule type" value="Genomic_DNA"/>
</dbReference>